<evidence type="ECO:0000313" key="1">
    <source>
        <dbReference type="EMBL" id="OGH67959.1"/>
    </source>
</evidence>
<gene>
    <name evidence="1" type="ORF">A3J66_03205</name>
</gene>
<reference evidence="1 2" key="1">
    <citation type="journal article" date="2016" name="Nat. Commun.">
        <title>Thousands of microbial genomes shed light on interconnected biogeochemical processes in an aquifer system.</title>
        <authorList>
            <person name="Anantharaman K."/>
            <person name="Brown C.T."/>
            <person name="Hug L.A."/>
            <person name="Sharon I."/>
            <person name="Castelle C.J."/>
            <person name="Probst A.J."/>
            <person name="Thomas B.C."/>
            <person name="Singh A."/>
            <person name="Wilkins M.J."/>
            <person name="Karaoz U."/>
            <person name="Brodie E.L."/>
            <person name="Williams K.H."/>
            <person name="Hubbard S.S."/>
            <person name="Banfield J.F."/>
        </authorList>
    </citation>
    <scope>NUCLEOTIDE SEQUENCE [LARGE SCALE GENOMIC DNA]</scope>
</reference>
<organism evidence="1 2">
    <name type="scientific">Candidatus Magasanikbacteria bacterium RIFCSPHIGHO2_02_FULL_47_14</name>
    <dbReference type="NCBI Taxonomy" id="1798680"/>
    <lineage>
        <taxon>Bacteria</taxon>
        <taxon>Candidatus Magasanikiibacteriota</taxon>
    </lineage>
</organism>
<dbReference type="AlphaFoldDB" id="A0A1F6M8L2"/>
<dbReference type="SUPFAM" id="SSF55144">
    <property type="entry name" value="LigT-like"/>
    <property type="match status" value="1"/>
</dbReference>
<name>A0A1F6M8L2_9BACT</name>
<evidence type="ECO:0008006" key="3">
    <source>
        <dbReference type="Google" id="ProtNLM"/>
    </source>
</evidence>
<dbReference type="Proteomes" id="UP000176282">
    <property type="component" value="Unassembled WGS sequence"/>
</dbReference>
<dbReference type="Gene3D" id="3.90.1140.10">
    <property type="entry name" value="Cyclic phosphodiesterase"/>
    <property type="match status" value="1"/>
</dbReference>
<accession>A0A1F6M8L2</accession>
<dbReference type="EMBL" id="MFQB01000018">
    <property type="protein sequence ID" value="OGH67959.1"/>
    <property type="molecule type" value="Genomic_DNA"/>
</dbReference>
<dbReference type="STRING" id="1798680.A3J66_03205"/>
<proteinExistence type="predicted"/>
<comment type="caution">
    <text evidence="1">The sequence shown here is derived from an EMBL/GenBank/DDBJ whole genome shotgun (WGS) entry which is preliminary data.</text>
</comment>
<evidence type="ECO:0000313" key="2">
    <source>
        <dbReference type="Proteomes" id="UP000176282"/>
    </source>
</evidence>
<protein>
    <recommendedName>
        <fullName evidence="3">2'-5' RNA ligase</fullName>
    </recommendedName>
</protein>
<dbReference type="InterPro" id="IPR009097">
    <property type="entry name" value="Cyclic_Pdiesterase"/>
</dbReference>
<sequence>MAKKAVDVVLLPSDDIIHLVGKLNMEAWRRGQATIEINPAYRLPHISLLMGVLDDEHTSLVQEKMKEIADKTPAMHLAINKIENKSFTIEKIPEIQKLHEEVVNEINPILGHEASKEMYAEPQGYTLYQGFEYWVNNFDTHHSFERFWPHISTHANTLPDIQLPIACKVTRFALCHLGDHNTCRTILYETTLATS</sequence>